<dbReference type="Proteomes" id="UP000616724">
    <property type="component" value="Unassembled WGS sequence"/>
</dbReference>
<dbReference type="RefSeq" id="WP_239316383.1">
    <property type="nucleotide sequence ID" value="NZ_BOOH01000021.1"/>
</dbReference>
<comment type="caution">
    <text evidence="12">The sequence shown here is derived from an EMBL/GenBank/DDBJ whole genome shotgun (WGS) entry which is preliminary data.</text>
</comment>
<dbReference type="Pfam" id="PF00265">
    <property type="entry name" value="TK"/>
    <property type="match status" value="1"/>
</dbReference>
<evidence type="ECO:0000256" key="10">
    <source>
        <dbReference type="RuleBase" id="RU000544"/>
    </source>
</evidence>
<dbReference type="InterPro" id="IPR001267">
    <property type="entry name" value="Thymidine_kinase"/>
</dbReference>
<evidence type="ECO:0000256" key="5">
    <source>
        <dbReference type="ARBA" id="ARBA00022741"/>
    </source>
</evidence>
<keyword evidence="4 10" id="KW-0808">Transferase</keyword>
<comment type="catalytic activity">
    <reaction evidence="10">
        <text>thymidine + ATP = dTMP + ADP + H(+)</text>
        <dbReference type="Rhea" id="RHEA:19129"/>
        <dbReference type="ChEBI" id="CHEBI:15378"/>
        <dbReference type="ChEBI" id="CHEBI:17748"/>
        <dbReference type="ChEBI" id="CHEBI:30616"/>
        <dbReference type="ChEBI" id="CHEBI:63528"/>
        <dbReference type="ChEBI" id="CHEBI:456216"/>
        <dbReference type="EC" id="2.7.1.21"/>
    </reaction>
</comment>
<dbReference type="Gene3D" id="3.40.50.300">
    <property type="entry name" value="P-loop containing nucleotide triphosphate hydrolases"/>
    <property type="match status" value="1"/>
</dbReference>
<evidence type="ECO:0000256" key="4">
    <source>
        <dbReference type="ARBA" id="ARBA00022679"/>
    </source>
</evidence>
<dbReference type="EC" id="2.7.1.21" evidence="2 10"/>
<evidence type="ECO:0000256" key="9">
    <source>
        <dbReference type="PIRSR" id="PIRSR035805-2"/>
    </source>
</evidence>
<feature type="active site" description="Proton acceptor" evidence="8">
    <location>
        <position position="98"/>
    </location>
</feature>
<dbReference type="PIRSF" id="PIRSF035805">
    <property type="entry name" value="TK_cell"/>
    <property type="match status" value="1"/>
</dbReference>
<dbReference type="GO" id="GO:0005524">
    <property type="term" value="F:ATP binding"/>
    <property type="evidence" value="ECO:0007669"/>
    <property type="project" value="UniProtKB-KW"/>
</dbReference>
<dbReference type="GO" id="GO:0004797">
    <property type="term" value="F:thymidine kinase activity"/>
    <property type="evidence" value="ECO:0007669"/>
    <property type="project" value="UniProtKB-EC"/>
</dbReference>
<dbReference type="EMBL" id="BOOH01000021">
    <property type="protein sequence ID" value="GIH76735.1"/>
    <property type="molecule type" value="Genomic_DNA"/>
</dbReference>
<dbReference type="GO" id="GO:0046104">
    <property type="term" value="P:thymidine metabolic process"/>
    <property type="evidence" value="ECO:0007669"/>
    <property type="project" value="TreeGrafter"/>
</dbReference>
<organism evidence="12 13">
    <name type="scientific">Planobispora longispora</name>
    <dbReference type="NCBI Taxonomy" id="28887"/>
    <lineage>
        <taxon>Bacteria</taxon>
        <taxon>Bacillati</taxon>
        <taxon>Actinomycetota</taxon>
        <taxon>Actinomycetes</taxon>
        <taxon>Streptosporangiales</taxon>
        <taxon>Streptosporangiaceae</taxon>
        <taxon>Planobispora</taxon>
    </lineage>
</organism>
<evidence type="ECO:0000256" key="11">
    <source>
        <dbReference type="RuleBase" id="RU004165"/>
    </source>
</evidence>
<accession>A0A8J3RLA9</accession>
<protein>
    <recommendedName>
        <fullName evidence="2 10">Thymidine kinase</fullName>
        <ecNumber evidence="2 10">2.7.1.21</ecNumber>
    </recommendedName>
</protein>
<keyword evidence="7 10" id="KW-0067">ATP-binding</keyword>
<sequence length="209" mass="23011">MTELSALSAVPAGPRDGVLRFYFGPMDCGKSTLALQMNYNHGRQGRRGLVLTKHDRSGGPRITSRIGLDSEAVEVEDDLDLVALVLSRKPIDYVICDEACFYTVPQIEQLAHLADEHGVDVYAFGLASDFRSQMFPASQRLFELADEISRLQVEVLCWCGRPGRLNARVAGGKLVRTGEQIVIGDTGDAPVRYQVLCRRHYLTGDLGDA</sequence>
<reference evidence="12 13" key="1">
    <citation type="submission" date="2021-01" db="EMBL/GenBank/DDBJ databases">
        <title>Whole genome shotgun sequence of Planobispora longispora NBRC 13918.</title>
        <authorList>
            <person name="Komaki H."/>
            <person name="Tamura T."/>
        </authorList>
    </citation>
    <scope>NUCLEOTIDE SEQUENCE [LARGE SCALE GENOMIC DNA]</scope>
    <source>
        <strain evidence="12 13">NBRC 13918</strain>
    </source>
</reference>
<gene>
    <name evidence="12" type="primary">tdk</name>
    <name evidence="12" type="ORF">Plo01_31640</name>
</gene>
<dbReference type="SUPFAM" id="SSF52540">
    <property type="entry name" value="P-loop containing nucleoside triphosphate hydrolases"/>
    <property type="match status" value="1"/>
</dbReference>
<dbReference type="InterPro" id="IPR027417">
    <property type="entry name" value="P-loop_NTPase"/>
</dbReference>
<dbReference type="PANTHER" id="PTHR11441:SF0">
    <property type="entry name" value="THYMIDINE KINASE, CYTOSOLIC"/>
    <property type="match status" value="1"/>
</dbReference>
<evidence type="ECO:0000256" key="1">
    <source>
        <dbReference type="ARBA" id="ARBA00007587"/>
    </source>
</evidence>
<comment type="similarity">
    <text evidence="1 11">Belongs to the thymidine kinase family.</text>
</comment>
<dbReference type="PANTHER" id="PTHR11441">
    <property type="entry name" value="THYMIDINE KINASE"/>
    <property type="match status" value="1"/>
</dbReference>
<keyword evidence="13" id="KW-1185">Reference proteome</keyword>
<evidence type="ECO:0000256" key="2">
    <source>
        <dbReference type="ARBA" id="ARBA00012118"/>
    </source>
</evidence>
<evidence type="ECO:0000256" key="6">
    <source>
        <dbReference type="ARBA" id="ARBA00022777"/>
    </source>
</evidence>
<proteinExistence type="inferred from homology"/>
<evidence type="ECO:0000256" key="7">
    <source>
        <dbReference type="ARBA" id="ARBA00022840"/>
    </source>
</evidence>
<name>A0A8J3RLA9_9ACTN</name>
<keyword evidence="6 10" id="KW-0418">Kinase</keyword>
<dbReference type="GO" id="GO:0005829">
    <property type="term" value="C:cytosol"/>
    <property type="evidence" value="ECO:0007669"/>
    <property type="project" value="TreeGrafter"/>
</dbReference>
<evidence type="ECO:0000256" key="3">
    <source>
        <dbReference type="ARBA" id="ARBA00022634"/>
    </source>
</evidence>
<keyword evidence="3 10" id="KW-0237">DNA synthesis</keyword>
<dbReference type="GO" id="GO:0071897">
    <property type="term" value="P:DNA biosynthetic process"/>
    <property type="evidence" value="ECO:0007669"/>
    <property type="project" value="UniProtKB-KW"/>
</dbReference>
<feature type="binding site" evidence="9">
    <location>
        <begin position="181"/>
        <end position="184"/>
    </location>
    <ligand>
        <name>substrate</name>
    </ligand>
</feature>
<keyword evidence="5 10" id="KW-0547">Nucleotide-binding</keyword>
<dbReference type="AlphaFoldDB" id="A0A8J3RLA9"/>
<dbReference type="NCBIfam" id="NF003297">
    <property type="entry name" value="PRK04296.1-2"/>
    <property type="match status" value="1"/>
</dbReference>
<evidence type="ECO:0000313" key="13">
    <source>
        <dbReference type="Proteomes" id="UP000616724"/>
    </source>
</evidence>
<evidence type="ECO:0000313" key="12">
    <source>
        <dbReference type="EMBL" id="GIH76735.1"/>
    </source>
</evidence>
<feature type="binding site" evidence="9">
    <location>
        <position position="193"/>
    </location>
    <ligand>
        <name>substrate</name>
    </ligand>
</feature>
<evidence type="ECO:0000256" key="8">
    <source>
        <dbReference type="PIRSR" id="PIRSR035805-1"/>
    </source>
</evidence>
<dbReference type="SUPFAM" id="SSF57716">
    <property type="entry name" value="Glucocorticoid receptor-like (DNA-binding domain)"/>
    <property type="match status" value="1"/>
</dbReference>